<dbReference type="CDD" id="cd03364">
    <property type="entry name" value="TOPRIM_DnaG_primases"/>
    <property type="match status" value="1"/>
</dbReference>
<dbReference type="InterPro" id="IPR037068">
    <property type="entry name" value="DNA_primase_core_N_sf"/>
</dbReference>
<dbReference type="Pfam" id="PF13155">
    <property type="entry name" value="Toprim_2"/>
    <property type="match status" value="1"/>
</dbReference>
<dbReference type="PROSITE" id="PS50880">
    <property type="entry name" value="TOPRIM"/>
    <property type="match status" value="1"/>
</dbReference>
<dbReference type="SUPFAM" id="SSF56731">
    <property type="entry name" value="DNA primase core"/>
    <property type="match status" value="1"/>
</dbReference>
<dbReference type="Gene3D" id="3.90.980.10">
    <property type="entry name" value="DNA primase, catalytic core, N-terminal domain"/>
    <property type="match status" value="1"/>
</dbReference>
<dbReference type="GO" id="GO:0005737">
    <property type="term" value="C:cytoplasm"/>
    <property type="evidence" value="ECO:0007669"/>
    <property type="project" value="TreeGrafter"/>
</dbReference>
<sequence length="476" mass="54117">NLYELHETAITLYQKNLFSEKGKPVLSYLSDRGLKKEILEQFKIGLAHETWRELLTLAKKKKMSNVTLEKTGLFLKTEKGTFDRFRKRIMFPIFNTAGRVVAFGGRALDPEDPAKYLNSPETPLYRKRDIFYGLHSARQPIREHGYAIFVEGYMDFLQLFQAGIQNVIALSGTALTERHALQIRKFTHRVVLAYDGDSAGIDASVRAGYLLLRFGIEPRIVQIPDGMDPDDWVRKSGADGLKEAVDKAVPVLPFHIQTKDAKSLPSVQRSEFIRDAVSQIAGVSDGIIRDDLLKSLAQEMRVEESDLLKNMNSQKQRNLKEPIPTFSRESNEIRLTSKVQKAQVILVKILAGEDLDARQIVRKKVHLELFLEPVLKKLAKLVIPIYDEIDYPAIVDQFDSDVERKLVTNIFMDGIDGSNLTSLVQDCIHTLKAHPIKENIREMRIRIRELEEAGEDPTEAIIEVAKLQEELKSISI</sequence>
<dbReference type="InterPro" id="IPR006171">
    <property type="entry name" value="TOPRIM_dom"/>
</dbReference>
<dbReference type="PANTHER" id="PTHR30313:SF2">
    <property type="entry name" value="DNA PRIMASE"/>
    <property type="match status" value="1"/>
</dbReference>
<dbReference type="EMBL" id="UINC01007673">
    <property type="protein sequence ID" value="SVA34544.1"/>
    <property type="molecule type" value="Genomic_DNA"/>
</dbReference>
<dbReference type="InterPro" id="IPR013264">
    <property type="entry name" value="DNAG_N"/>
</dbReference>
<proteinExistence type="predicted"/>
<name>A0A381V2W9_9ZZZZ</name>
<dbReference type="Pfam" id="PF08275">
    <property type="entry name" value="DNAG_N"/>
    <property type="match status" value="1"/>
</dbReference>
<gene>
    <name evidence="2" type="ORF">METZ01_LOCUS87398</name>
</gene>
<evidence type="ECO:0000259" key="1">
    <source>
        <dbReference type="PROSITE" id="PS50880"/>
    </source>
</evidence>
<dbReference type="InterPro" id="IPR034151">
    <property type="entry name" value="TOPRIM_DnaG_bac"/>
</dbReference>
<evidence type="ECO:0000313" key="2">
    <source>
        <dbReference type="EMBL" id="SVA34544.1"/>
    </source>
</evidence>
<dbReference type="SMART" id="SM00493">
    <property type="entry name" value="TOPRIM"/>
    <property type="match status" value="1"/>
</dbReference>
<feature type="non-terminal residue" evidence="2">
    <location>
        <position position="1"/>
    </location>
</feature>
<dbReference type="GO" id="GO:0006269">
    <property type="term" value="P:DNA replication, synthesis of primer"/>
    <property type="evidence" value="ECO:0007669"/>
    <property type="project" value="TreeGrafter"/>
</dbReference>
<accession>A0A381V2W9</accession>
<reference evidence="2" key="1">
    <citation type="submission" date="2018-05" db="EMBL/GenBank/DDBJ databases">
        <authorList>
            <person name="Lanie J.A."/>
            <person name="Ng W.-L."/>
            <person name="Kazmierczak K.M."/>
            <person name="Andrzejewski T.M."/>
            <person name="Davidsen T.M."/>
            <person name="Wayne K.J."/>
            <person name="Tettelin H."/>
            <person name="Glass J.I."/>
            <person name="Rusch D."/>
            <person name="Podicherti R."/>
            <person name="Tsui H.-C.T."/>
            <person name="Winkler M.E."/>
        </authorList>
    </citation>
    <scope>NUCLEOTIDE SEQUENCE</scope>
</reference>
<dbReference type="Gene3D" id="3.40.1360.10">
    <property type="match status" value="1"/>
</dbReference>
<feature type="domain" description="Toprim" evidence="1">
    <location>
        <begin position="145"/>
        <end position="226"/>
    </location>
</feature>
<dbReference type="InterPro" id="IPR016136">
    <property type="entry name" value="DNA_helicase_N/primase_C"/>
</dbReference>
<organism evidence="2">
    <name type="scientific">marine metagenome</name>
    <dbReference type="NCBI Taxonomy" id="408172"/>
    <lineage>
        <taxon>unclassified sequences</taxon>
        <taxon>metagenomes</taxon>
        <taxon>ecological metagenomes</taxon>
    </lineage>
</organism>
<dbReference type="InterPro" id="IPR019475">
    <property type="entry name" value="DNA_primase_DnaB-bd"/>
</dbReference>
<dbReference type="GO" id="GO:0016779">
    <property type="term" value="F:nucleotidyltransferase activity"/>
    <property type="evidence" value="ECO:0007669"/>
    <property type="project" value="InterPro"/>
</dbReference>
<dbReference type="InterPro" id="IPR050219">
    <property type="entry name" value="DnaG_primase"/>
</dbReference>
<dbReference type="PANTHER" id="PTHR30313">
    <property type="entry name" value="DNA PRIMASE"/>
    <property type="match status" value="1"/>
</dbReference>
<dbReference type="Gene3D" id="1.10.860.10">
    <property type="entry name" value="DNAb Helicase, Chain A"/>
    <property type="match status" value="1"/>
</dbReference>
<dbReference type="Pfam" id="PF10410">
    <property type="entry name" value="DnaB_bind"/>
    <property type="match status" value="1"/>
</dbReference>
<protein>
    <recommendedName>
        <fullName evidence="1">Toprim domain-containing protein</fullName>
    </recommendedName>
</protein>
<dbReference type="AlphaFoldDB" id="A0A381V2W9"/>